<dbReference type="OrthoDB" id="9803529at2"/>
<dbReference type="EMBL" id="CZBV01000007">
    <property type="protein sequence ID" value="CUQ89071.1"/>
    <property type="molecule type" value="Genomic_DNA"/>
</dbReference>
<organism evidence="2 4">
    <name type="scientific">Lachnospira eligens</name>
    <dbReference type="NCBI Taxonomy" id="39485"/>
    <lineage>
        <taxon>Bacteria</taxon>
        <taxon>Bacillati</taxon>
        <taxon>Bacillota</taxon>
        <taxon>Clostridia</taxon>
        <taxon>Lachnospirales</taxon>
        <taxon>Lachnospiraceae</taxon>
        <taxon>Lachnospira</taxon>
    </lineage>
</organism>
<dbReference type="EMBL" id="CZBU01000001">
    <property type="protein sequence ID" value="CUQ74694.1"/>
    <property type="molecule type" value="Genomic_DNA"/>
</dbReference>
<dbReference type="AlphaFoldDB" id="A0A174YHV2"/>
<dbReference type="InterPro" id="IPR000825">
    <property type="entry name" value="SUF_FeS_clus_asmbl_SufBD_core"/>
</dbReference>
<evidence type="ECO:0000313" key="2">
    <source>
        <dbReference type="EMBL" id="CUQ74694.1"/>
    </source>
</evidence>
<dbReference type="PANTHER" id="PTHR43575:SF1">
    <property type="entry name" value="PROTEIN ABCI7, CHLOROPLASTIC"/>
    <property type="match status" value="1"/>
</dbReference>
<dbReference type="Proteomes" id="UP000095780">
    <property type="component" value="Unassembled WGS sequence"/>
</dbReference>
<evidence type="ECO:0000259" key="1">
    <source>
        <dbReference type="Pfam" id="PF01458"/>
    </source>
</evidence>
<name>A0A174YHV2_9FIRM</name>
<feature type="domain" description="SUF system FeS cluster assembly SufBD core" evidence="1">
    <location>
        <begin position="106"/>
        <end position="330"/>
    </location>
</feature>
<accession>A0A174YHV2</accession>
<evidence type="ECO:0000313" key="5">
    <source>
        <dbReference type="Proteomes" id="UP000095780"/>
    </source>
</evidence>
<evidence type="ECO:0000313" key="3">
    <source>
        <dbReference type="EMBL" id="CUQ89071.1"/>
    </source>
</evidence>
<protein>
    <submittedName>
        <fullName evidence="2">Cysteine desulfurase activator complex subunit SufD</fullName>
    </submittedName>
</protein>
<dbReference type="SUPFAM" id="SSF101960">
    <property type="entry name" value="Stabilizer of iron transporter SufD"/>
    <property type="match status" value="1"/>
</dbReference>
<reference evidence="4 5" key="1">
    <citation type="submission" date="2015-09" db="EMBL/GenBank/DDBJ databases">
        <authorList>
            <consortium name="Pathogen Informatics"/>
        </authorList>
    </citation>
    <scope>NUCLEOTIDE SEQUENCE [LARGE SCALE GENOMIC DNA]</scope>
    <source>
        <strain evidence="2 4">2789STDY5834875</strain>
        <strain evidence="3 5">2789STDY5834878</strain>
    </source>
</reference>
<evidence type="ECO:0000313" key="4">
    <source>
        <dbReference type="Proteomes" id="UP000095621"/>
    </source>
</evidence>
<dbReference type="InterPro" id="IPR055346">
    <property type="entry name" value="Fe-S_cluster_assembly_SufBD"/>
</dbReference>
<dbReference type="Pfam" id="PF01458">
    <property type="entry name" value="SUFBD_core"/>
    <property type="match status" value="1"/>
</dbReference>
<dbReference type="RefSeq" id="WP_012740410.1">
    <property type="nucleotide sequence ID" value="NZ_CABIXW010000007.1"/>
</dbReference>
<sequence>MIGIEEKDMIINRIPAKTWNHLHMNQSKVGEVVINRTGELNASVNDVSLIDDGKLNNGELDNIIGGCGQEITEAAKKSQTEPVYYITDKKNAGFVRLDFNYGKSNADINVVGIETKENASIDVYMDFNGDKDGEGFAAVQTRLYAAKDSVIRLIQIQRVGSETTFINDIGGYCEDGARIELVQLYLSGKNRYEGCEIKLAGDGSSMSAEIGYVAAGKERLDMNYCVRHIGKKTECAINAAGALRDTAFKLFRGTIDFIKGSAGSVGNEKEEVLLIDEKCVNQTIPIILCAEEDVVGNHGATIGKPDEELLFYLESRGIPAQECYNMLAAAKLLAVCGKIPDDGIRNEIHDYIKEVY</sequence>
<dbReference type="PANTHER" id="PTHR43575">
    <property type="entry name" value="PROTEIN ABCI7, CHLOROPLASTIC"/>
    <property type="match status" value="1"/>
</dbReference>
<dbReference type="GO" id="GO:0016226">
    <property type="term" value="P:iron-sulfur cluster assembly"/>
    <property type="evidence" value="ECO:0007669"/>
    <property type="project" value="InterPro"/>
</dbReference>
<dbReference type="Proteomes" id="UP000095621">
    <property type="component" value="Unassembled WGS sequence"/>
</dbReference>
<proteinExistence type="predicted"/>
<dbReference type="InterPro" id="IPR037284">
    <property type="entry name" value="SUF_FeS_clus_asmbl_SufBD_sf"/>
</dbReference>
<dbReference type="GeneID" id="41356897"/>
<dbReference type="OMA" id="YHEAPRT"/>
<gene>
    <name evidence="2" type="ORF">ERS852490_00083</name>
    <name evidence="3" type="ORF">ERS852492_02385</name>
</gene>